<dbReference type="eggNOG" id="ENOG50318MJ">
    <property type="taxonomic scope" value="Bacteria"/>
</dbReference>
<dbReference type="Proteomes" id="UP000019151">
    <property type="component" value="Chromosome"/>
</dbReference>
<feature type="transmembrane region" description="Helical" evidence="1">
    <location>
        <begin position="195"/>
        <end position="215"/>
    </location>
</feature>
<dbReference type="PATRIC" id="fig|861299.3.peg.634"/>
<dbReference type="HOGENOM" id="CLU_082430_0_0_0"/>
<name>W0RFJ1_9BACT</name>
<keyword evidence="1" id="KW-1133">Transmembrane helix</keyword>
<feature type="transmembrane region" description="Helical" evidence="1">
    <location>
        <begin position="48"/>
        <end position="72"/>
    </location>
</feature>
<keyword evidence="3" id="KW-1185">Reference proteome</keyword>
<feature type="transmembrane region" description="Helical" evidence="1">
    <location>
        <begin position="116"/>
        <end position="137"/>
    </location>
</feature>
<dbReference type="InParanoid" id="W0RFJ1"/>
<evidence type="ECO:0000256" key="1">
    <source>
        <dbReference type="SAM" id="Phobius"/>
    </source>
</evidence>
<gene>
    <name evidence="2" type="ORF">J421_0621</name>
</gene>
<dbReference type="EMBL" id="CP007128">
    <property type="protein sequence ID" value="AHG88158.1"/>
    <property type="molecule type" value="Genomic_DNA"/>
</dbReference>
<feature type="transmembrane region" description="Helical" evidence="1">
    <location>
        <begin position="12"/>
        <end position="36"/>
    </location>
</feature>
<dbReference type="KEGG" id="gba:J421_0621"/>
<protein>
    <submittedName>
        <fullName evidence="2">Uncharacterized protein</fullName>
    </submittedName>
</protein>
<feature type="transmembrane region" description="Helical" evidence="1">
    <location>
        <begin position="78"/>
        <end position="95"/>
    </location>
</feature>
<evidence type="ECO:0000313" key="3">
    <source>
        <dbReference type="Proteomes" id="UP000019151"/>
    </source>
</evidence>
<keyword evidence="1" id="KW-0472">Membrane</keyword>
<evidence type="ECO:0000313" key="2">
    <source>
        <dbReference type="EMBL" id="AHG88158.1"/>
    </source>
</evidence>
<reference evidence="2 3" key="1">
    <citation type="journal article" date="2014" name="Genome Announc.">
        <title>Genome Sequence and Methylome of Soil Bacterium Gemmatirosa kalamazoonensis KBS708T, a Member of the Rarely Cultivated Gemmatimonadetes Phylum.</title>
        <authorList>
            <person name="Debruyn J.M."/>
            <person name="Radosevich M."/>
            <person name="Wommack K.E."/>
            <person name="Polson S.W."/>
            <person name="Hauser L.J."/>
            <person name="Fawaz M.N."/>
            <person name="Korlach J."/>
            <person name="Tsai Y.C."/>
        </authorList>
    </citation>
    <scope>NUCLEOTIDE SEQUENCE [LARGE SCALE GENOMIC DNA]</scope>
    <source>
        <strain evidence="2 3">KBS708</strain>
    </source>
</reference>
<organism evidence="2 3">
    <name type="scientific">Gemmatirosa kalamazoonensis</name>
    <dbReference type="NCBI Taxonomy" id="861299"/>
    <lineage>
        <taxon>Bacteria</taxon>
        <taxon>Pseudomonadati</taxon>
        <taxon>Gemmatimonadota</taxon>
        <taxon>Gemmatimonadia</taxon>
        <taxon>Gemmatimonadales</taxon>
        <taxon>Gemmatimonadaceae</taxon>
        <taxon>Gemmatirosa</taxon>
    </lineage>
</organism>
<dbReference type="STRING" id="861299.J421_0621"/>
<feature type="transmembrane region" description="Helical" evidence="1">
    <location>
        <begin position="157"/>
        <end position="183"/>
    </location>
</feature>
<keyword evidence="1" id="KW-0812">Transmembrane</keyword>
<proteinExistence type="predicted"/>
<dbReference type="RefSeq" id="WP_025409706.1">
    <property type="nucleotide sequence ID" value="NZ_CP007128.1"/>
</dbReference>
<sequence length="216" mass="21986">MSGAASAAWPWAALALLGAVHGLNPGMGWLFAVALGMQRGEARAVWHALLPLGLGHALAIAAALAVATAAGLVVPPHVLRWVVAAALLALGVRQLRRHAHPRGGGMRVGARDLVAWSFLVATAHGAGLMALPFAAGARAHAHGVHAHGVHAHVADPTWSAAAATLVHAASFLLVTGALAVLVYRHSALGLLRRAWVNLDVLWAAALVVTAAATLAL</sequence>
<dbReference type="OrthoDB" id="8850092at2"/>
<dbReference type="AlphaFoldDB" id="W0RFJ1"/>
<accession>W0RFJ1</accession>